<dbReference type="EMBL" id="JN638751">
    <property type="protein sequence ID" value="AEO93942.1"/>
    <property type="molecule type" value="Genomic_DNA"/>
</dbReference>
<reference evidence="1 2" key="1">
    <citation type="submission" date="2011-09" db="EMBL/GenBank/DDBJ databases">
        <authorList>
            <person name="Pope W.H."/>
            <person name="Pedulla M.L."/>
            <person name="Ford M.E."/>
            <person name="Peebles C.L."/>
            <person name="Hatfull G.H."/>
            <person name="Hendrix R.W."/>
        </authorList>
    </citation>
    <scope>NUCLEOTIDE SEQUENCE [LARGE SCALE GENOMIC DNA]</scope>
    <source>
        <strain evidence="1">G</strain>
    </source>
</reference>
<keyword evidence="2" id="KW-1185">Reference proteome</keyword>
<dbReference type="KEGG" id="vg:18563912"/>
<evidence type="ECO:0000313" key="2">
    <source>
        <dbReference type="Proteomes" id="UP000009273"/>
    </source>
</evidence>
<sequence length="18" mass="2132">MWETLLDIIDEVRDITGL</sequence>
<dbReference type="RefSeq" id="YP_009015848.1">
    <property type="nucleotide sequence ID" value="NC_023719.1"/>
</dbReference>
<accession>G3MAT6</accession>
<protein>
    <submittedName>
        <fullName evidence="1">Gp554</fullName>
    </submittedName>
</protein>
<proteinExistence type="predicted"/>
<dbReference type="Proteomes" id="UP000009273">
    <property type="component" value="Segment"/>
</dbReference>
<organism evidence="1 2">
    <name type="scientific">Bacillus phage G</name>
    <dbReference type="NCBI Taxonomy" id="2884420"/>
    <lineage>
        <taxon>Viruses</taxon>
        <taxon>Duplodnaviria</taxon>
        <taxon>Heunggongvirae</taxon>
        <taxon>Uroviricota</taxon>
        <taxon>Caudoviricetes</taxon>
        <taxon>Donellivirus</taxon>
        <taxon>Donellivirus gee</taxon>
    </lineage>
</organism>
<gene>
    <name evidence="1" type="primary">554</name>
    <name evidence="1" type="ORF">G_554</name>
</gene>
<name>G3MAT6_9CAUD</name>
<dbReference type="GeneID" id="18563912"/>
<evidence type="ECO:0000313" key="1">
    <source>
        <dbReference type="EMBL" id="AEO93942.1"/>
    </source>
</evidence>